<keyword evidence="3" id="KW-1185">Reference proteome</keyword>
<proteinExistence type="predicted"/>
<gene>
    <name evidence="1" type="ORF">UJA718_LOCUS38984</name>
    <name evidence="2" type="ORF">UJA718_LOCUS48663</name>
</gene>
<evidence type="ECO:0000313" key="1">
    <source>
        <dbReference type="EMBL" id="CAF4752145.1"/>
    </source>
</evidence>
<evidence type="ECO:0000313" key="2">
    <source>
        <dbReference type="EMBL" id="CAF4969223.1"/>
    </source>
</evidence>
<evidence type="ECO:0000313" key="3">
    <source>
        <dbReference type="Proteomes" id="UP000663873"/>
    </source>
</evidence>
<organism evidence="2 3">
    <name type="scientific">Rotaria socialis</name>
    <dbReference type="NCBI Taxonomy" id="392032"/>
    <lineage>
        <taxon>Eukaryota</taxon>
        <taxon>Metazoa</taxon>
        <taxon>Spiralia</taxon>
        <taxon>Gnathifera</taxon>
        <taxon>Rotifera</taxon>
        <taxon>Eurotatoria</taxon>
        <taxon>Bdelloidea</taxon>
        <taxon>Philodinida</taxon>
        <taxon>Philodinidae</taxon>
        <taxon>Rotaria</taxon>
    </lineage>
</organism>
<dbReference type="EMBL" id="CAJOBP010040666">
    <property type="protein sequence ID" value="CAF4752145.1"/>
    <property type="molecule type" value="Genomic_DNA"/>
</dbReference>
<comment type="caution">
    <text evidence="2">The sequence shown here is derived from an EMBL/GenBank/DDBJ whole genome shotgun (WGS) entry which is preliminary data.</text>
</comment>
<reference evidence="2" key="1">
    <citation type="submission" date="2021-02" db="EMBL/GenBank/DDBJ databases">
        <authorList>
            <person name="Nowell W R."/>
        </authorList>
    </citation>
    <scope>NUCLEOTIDE SEQUENCE</scope>
</reference>
<sequence length="65" mass="7609">HNEIAQRQERTTLIQPLIENAHLARQLLPADFALLNMEDSLQEIYFLALAILKYMKANNRSVRIF</sequence>
<feature type="non-terminal residue" evidence="2">
    <location>
        <position position="1"/>
    </location>
</feature>
<protein>
    <submittedName>
        <fullName evidence="2">Uncharacterized protein</fullName>
    </submittedName>
</protein>
<name>A0A821Z167_9BILA</name>
<dbReference type="EMBL" id="CAJOBP010098502">
    <property type="protein sequence ID" value="CAF4969223.1"/>
    <property type="molecule type" value="Genomic_DNA"/>
</dbReference>
<dbReference type="Proteomes" id="UP000663873">
    <property type="component" value="Unassembled WGS sequence"/>
</dbReference>
<accession>A0A821Z167</accession>
<dbReference type="AlphaFoldDB" id="A0A821Z167"/>